<evidence type="ECO:0000313" key="2">
    <source>
        <dbReference type="Proteomes" id="UP000031972"/>
    </source>
</evidence>
<evidence type="ECO:0000313" key="1">
    <source>
        <dbReference type="EMBL" id="KIL48704.1"/>
    </source>
</evidence>
<accession>A0A0C2S3Y7</accession>
<reference evidence="1 2" key="1">
    <citation type="submission" date="2015-01" db="EMBL/GenBank/DDBJ databases">
        <title>Jeotgalibacillus campisalis genome sequencing.</title>
        <authorList>
            <person name="Goh K.M."/>
            <person name="Chan K.-G."/>
            <person name="Yaakop A.S."/>
            <person name="Ee R."/>
            <person name="Gan H.M."/>
            <person name="Chan C.S."/>
        </authorList>
    </citation>
    <scope>NUCLEOTIDE SEQUENCE [LARGE SCALE GENOMIC DNA]</scope>
    <source>
        <strain evidence="1 2">SF-57</strain>
    </source>
</reference>
<dbReference type="EMBL" id="JXRR01000011">
    <property type="protein sequence ID" value="KIL48704.1"/>
    <property type="molecule type" value="Genomic_DNA"/>
</dbReference>
<name>A0A0C2S3Y7_9BACL</name>
<dbReference type="PATRIC" id="fig|220754.4.peg.1312"/>
<organism evidence="1 2">
    <name type="scientific">Jeotgalibacillus campisalis</name>
    <dbReference type="NCBI Taxonomy" id="220754"/>
    <lineage>
        <taxon>Bacteria</taxon>
        <taxon>Bacillati</taxon>
        <taxon>Bacillota</taxon>
        <taxon>Bacilli</taxon>
        <taxon>Bacillales</taxon>
        <taxon>Caryophanaceae</taxon>
        <taxon>Jeotgalibacillus</taxon>
    </lineage>
</organism>
<sequence>MLHFSKEKETIFVGKVIRCMEKLKKDRFIGVEGVDSSGMQREG</sequence>
<dbReference type="AlphaFoldDB" id="A0A0C2S3Y7"/>
<dbReference type="Proteomes" id="UP000031972">
    <property type="component" value="Unassembled WGS sequence"/>
</dbReference>
<comment type="caution">
    <text evidence="1">The sequence shown here is derived from an EMBL/GenBank/DDBJ whole genome shotgun (WGS) entry which is preliminary data.</text>
</comment>
<keyword evidence="2" id="KW-1185">Reference proteome</keyword>
<gene>
    <name evidence="1" type="ORF">KR50_12890</name>
</gene>
<protein>
    <submittedName>
        <fullName evidence="1">Uncharacterized protein</fullName>
    </submittedName>
</protein>
<proteinExistence type="predicted"/>